<name>A0AAD1XPF8_EUPCR</name>
<comment type="caution">
    <text evidence="3">The sequence shown here is derived from an EMBL/GenBank/DDBJ whole genome shotgun (WGS) entry which is preliminary data.</text>
</comment>
<keyword evidence="1" id="KW-0175">Coiled coil</keyword>
<dbReference type="Proteomes" id="UP001295684">
    <property type="component" value="Unassembled WGS sequence"/>
</dbReference>
<proteinExistence type="predicted"/>
<evidence type="ECO:0000313" key="3">
    <source>
        <dbReference type="EMBL" id="CAI2376195.1"/>
    </source>
</evidence>
<dbReference type="EMBL" id="CAMPGE010017737">
    <property type="protein sequence ID" value="CAI2376195.1"/>
    <property type="molecule type" value="Genomic_DNA"/>
</dbReference>
<evidence type="ECO:0008006" key="5">
    <source>
        <dbReference type="Google" id="ProtNLM"/>
    </source>
</evidence>
<evidence type="ECO:0000256" key="1">
    <source>
        <dbReference type="SAM" id="Coils"/>
    </source>
</evidence>
<gene>
    <name evidence="3" type="ORF">ECRASSUSDP1_LOCUS17564</name>
</gene>
<feature type="compositionally biased region" description="Polar residues" evidence="2">
    <location>
        <begin position="1"/>
        <end position="11"/>
    </location>
</feature>
<organism evidence="3 4">
    <name type="scientific">Euplotes crassus</name>
    <dbReference type="NCBI Taxonomy" id="5936"/>
    <lineage>
        <taxon>Eukaryota</taxon>
        <taxon>Sar</taxon>
        <taxon>Alveolata</taxon>
        <taxon>Ciliophora</taxon>
        <taxon>Intramacronucleata</taxon>
        <taxon>Spirotrichea</taxon>
        <taxon>Hypotrichia</taxon>
        <taxon>Euplotida</taxon>
        <taxon>Euplotidae</taxon>
        <taxon>Moneuplotes</taxon>
    </lineage>
</organism>
<dbReference type="AlphaFoldDB" id="A0AAD1XPF8"/>
<feature type="compositionally biased region" description="Basic residues" evidence="2">
    <location>
        <begin position="16"/>
        <end position="33"/>
    </location>
</feature>
<reference evidence="3" key="1">
    <citation type="submission" date="2023-07" db="EMBL/GenBank/DDBJ databases">
        <authorList>
            <consortium name="AG Swart"/>
            <person name="Singh M."/>
            <person name="Singh A."/>
            <person name="Seah K."/>
            <person name="Emmerich C."/>
        </authorList>
    </citation>
    <scope>NUCLEOTIDE SEQUENCE</scope>
    <source>
        <strain evidence="3">DP1</strain>
    </source>
</reference>
<feature type="coiled-coil region" evidence="1">
    <location>
        <begin position="36"/>
        <end position="70"/>
    </location>
</feature>
<accession>A0AAD1XPF8</accession>
<protein>
    <recommendedName>
        <fullName evidence="5">BZIP domain-containing protein</fullName>
    </recommendedName>
</protein>
<evidence type="ECO:0000313" key="4">
    <source>
        <dbReference type="Proteomes" id="UP001295684"/>
    </source>
</evidence>
<feature type="region of interest" description="Disordered" evidence="2">
    <location>
        <begin position="1"/>
        <end position="33"/>
    </location>
</feature>
<evidence type="ECO:0000256" key="2">
    <source>
        <dbReference type="SAM" id="MobiDB-lite"/>
    </source>
</evidence>
<sequence length="296" mass="35320">MENPKSASTSQTEHKKPPKTIKQRSKEHRARKKKFIEDTLHQCNLLKDQVAQLQQENTQLREKLALREKEPEEVKQEPKKRFEHSLHEYEDYVYNSLSKKILEDPKEVRYSELEQATEHVWDWSDDRVDYVKTLFNKILENMIGLGSKCYFACHNVIPIKNWYGKSKVKKRGRKYFDKNSEISKIQSLFPKMEITANAKEAFTSFNKELTQQHRKLRKIARGLVRHRNSLLNLYQDMKTFMETTNYLEWYNKIDVSNDCQIFNTIRSTSLISTHNFYKIPKKAPDQTTYQDCELTE</sequence>
<keyword evidence="4" id="KW-1185">Reference proteome</keyword>